<evidence type="ECO:0000313" key="3">
    <source>
        <dbReference type="Proteomes" id="UP000277007"/>
    </source>
</evidence>
<dbReference type="Pfam" id="PF01636">
    <property type="entry name" value="APH"/>
    <property type="match status" value="1"/>
</dbReference>
<dbReference type="AlphaFoldDB" id="A0A431VL20"/>
<evidence type="ECO:0000259" key="1">
    <source>
        <dbReference type="Pfam" id="PF01636"/>
    </source>
</evidence>
<sequence length="359" mass="37931">MTAPSPAPLAAALAEAGIPDLSSLPADALEPMPQKGVAHDHVRLRGRGLVLRIPRWSQIGLDPASALAHQAAAFQRAEPSSHTPRLVATLPPGTTLPSGAELPMGALPMGALLVTEVVGRTPRLPDDMAAIARALAALHRLTPPADPAPLPCPADPAAALLAQVERQAAWFDEADLSAAARALIAQELAAARAEPVAAPMPSVMVGVDVHPGNFLIDAQGKAWFLDLEKLQYGHPAMDLAHASLSTSTRWDPAVNAVLSAAVVDAFHAAWRAAVPPALADATRPALAPLRRLTWLRTLSWMARWSRHGASLSPGMPDALRAHMDAHAAAILRAEDIERVRRDWIWTFSTDCVVNTDAPT</sequence>
<protein>
    <submittedName>
        <fullName evidence="2">Aminoglycoside phosphotransferase</fullName>
    </submittedName>
</protein>
<reference evidence="2 3" key="1">
    <citation type="submission" date="2018-12" db="EMBL/GenBank/DDBJ databases">
        <authorList>
            <person name="Yang Y."/>
        </authorList>
    </citation>
    <scope>NUCLEOTIDE SEQUENCE [LARGE SCALE GENOMIC DNA]</scope>
    <source>
        <strain evidence="2 3">L-25-5w-1</strain>
    </source>
</reference>
<proteinExistence type="predicted"/>
<organism evidence="2 3">
    <name type="scientific">Azospirillum griseum</name>
    <dbReference type="NCBI Taxonomy" id="2496639"/>
    <lineage>
        <taxon>Bacteria</taxon>
        <taxon>Pseudomonadati</taxon>
        <taxon>Pseudomonadota</taxon>
        <taxon>Alphaproteobacteria</taxon>
        <taxon>Rhodospirillales</taxon>
        <taxon>Azospirillaceae</taxon>
        <taxon>Azospirillum</taxon>
    </lineage>
</organism>
<evidence type="ECO:0000313" key="2">
    <source>
        <dbReference type="EMBL" id="RTR23069.1"/>
    </source>
</evidence>
<dbReference type="SUPFAM" id="SSF56112">
    <property type="entry name" value="Protein kinase-like (PK-like)"/>
    <property type="match status" value="1"/>
</dbReference>
<dbReference type="Gene3D" id="3.90.1200.10">
    <property type="match status" value="1"/>
</dbReference>
<dbReference type="InterPro" id="IPR002575">
    <property type="entry name" value="Aminoglycoside_PTrfase"/>
</dbReference>
<comment type="caution">
    <text evidence="2">The sequence shown here is derived from an EMBL/GenBank/DDBJ whole genome shotgun (WGS) entry which is preliminary data.</text>
</comment>
<dbReference type="InterPro" id="IPR011009">
    <property type="entry name" value="Kinase-like_dom_sf"/>
</dbReference>
<keyword evidence="3" id="KW-1185">Reference proteome</keyword>
<dbReference type="GO" id="GO:0016740">
    <property type="term" value="F:transferase activity"/>
    <property type="evidence" value="ECO:0007669"/>
    <property type="project" value="UniProtKB-KW"/>
</dbReference>
<dbReference type="RefSeq" id="WP_126612987.1">
    <property type="nucleotide sequence ID" value="NZ_JBHUCY010000004.1"/>
</dbReference>
<dbReference type="Proteomes" id="UP000277007">
    <property type="component" value="Unassembled WGS sequence"/>
</dbReference>
<dbReference type="OrthoDB" id="6146956at2"/>
<feature type="domain" description="Aminoglycoside phosphotransferase" evidence="1">
    <location>
        <begin position="43"/>
        <end position="270"/>
    </location>
</feature>
<gene>
    <name evidence="2" type="ORF">EJ903_05770</name>
</gene>
<dbReference type="EMBL" id="RXMA01000003">
    <property type="protein sequence ID" value="RTR23069.1"/>
    <property type="molecule type" value="Genomic_DNA"/>
</dbReference>
<accession>A0A431VL20</accession>
<name>A0A431VL20_9PROT</name>
<keyword evidence="2" id="KW-0808">Transferase</keyword>